<keyword evidence="3" id="KW-0540">Nuclease</keyword>
<sequence length="117" mass="12643">MIYMLDTNICVAIIRRRAPHALQRLTEQTIDNVCVSSLTVAELEYGVAKSSQPAQNQRALEQFLLPLAIVPFDELDAEVYGHVRAALEAHGQPIGAIDTLLAAPAPVPAAARSTRPT</sequence>
<evidence type="ECO:0000256" key="1">
    <source>
        <dbReference type="ARBA" id="ARBA00001946"/>
    </source>
</evidence>
<dbReference type="InterPro" id="IPR029060">
    <property type="entry name" value="PIN-like_dom_sf"/>
</dbReference>
<dbReference type="PANTHER" id="PTHR33653:SF1">
    <property type="entry name" value="RIBONUCLEASE VAPC2"/>
    <property type="match status" value="1"/>
</dbReference>
<dbReference type="SUPFAM" id="SSF88723">
    <property type="entry name" value="PIN domain-like"/>
    <property type="match status" value="1"/>
</dbReference>
<evidence type="ECO:0000256" key="4">
    <source>
        <dbReference type="ARBA" id="ARBA00022723"/>
    </source>
</evidence>
<name>A0A0P9DLQ7_9CHLR</name>
<dbReference type="GO" id="GO:0046872">
    <property type="term" value="F:metal ion binding"/>
    <property type="evidence" value="ECO:0007669"/>
    <property type="project" value="UniProtKB-KW"/>
</dbReference>
<accession>A0A0P9DLQ7</accession>
<feature type="domain" description="PIN" evidence="8">
    <location>
        <begin position="3"/>
        <end position="103"/>
    </location>
</feature>
<keyword evidence="2" id="KW-1277">Toxin-antitoxin system</keyword>
<evidence type="ECO:0000313" key="10">
    <source>
        <dbReference type="Proteomes" id="UP000050509"/>
    </source>
</evidence>
<dbReference type="Proteomes" id="UP000050509">
    <property type="component" value="Unassembled WGS sequence"/>
</dbReference>
<dbReference type="AlphaFoldDB" id="A0A0P9DLQ7"/>
<evidence type="ECO:0000256" key="6">
    <source>
        <dbReference type="ARBA" id="ARBA00022842"/>
    </source>
</evidence>
<reference evidence="9 10" key="1">
    <citation type="submission" date="2015-09" db="EMBL/GenBank/DDBJ databases">
        <title>Draft genome sequence of Kouleothrix aurantiaca JCM 19913.</title>
        <authorList>
            <person name="Hemp J."/>
        </authorList>
    </citation>
    <scope>NUCLEOTIDE SEQUENCE [LARGE SCALE GENOMIC DNA]</scope>
    <source>
        <strain evidence="9 10">COM-B</strain>
    </source>
</reference>
<feature type="non-terminal residue" evidence="9">
    <location>
        <position position="117"/>
    </location>
</feature>
<proteinExistence type="inferred from homology"/>
<evidence type="ECO:0000256" key="3">
    <source>
        <dbReference type="ARBA" id="ARBA00022722"/>
    </source>
</evidence>
<comment type="similarity">
    <text evidence="7">Belongs to the PINc/VapC protein family.</text>
</comment>
<dbReference type="PANTHER" id="PTHR33653">
    <property type="entry name" value="RIBONUCLEASE VAPC2"/>
    <property type="match status" value="1"/>
</dbReference>
<evidence type="ECO:0000259" key="8">
    <source>
        <dbReference type="Pfam" id="PF01850"/>
    </source>
</evidence>
<dbReference type="EMBL" id="LJCR01001154">
    <property type="protein sequence ID" value="KPV50928.1"/>
    <property type="molecule type" value="Genomic_DNA"/>
</dbReference>
<dbReference type="InterPro" id="IPR050556">
    <property type="entry name" value="Type_II_TA_system_RNase"/>
</dbReference>
<organism evidence="9 10">
    <name type="scientific">Kouleothrix aurantiaca</name>
    <dbReference type="NCBI Taxonomy" id="186479"/>
    <lineage>
        <taxon>Bacteria</taxon>
        <taxon>Bacillati</taxon>
        <taxon>Chloroflexota</taxon>
        <taxon>Chloroflexia</taxon>
        <taxon>Chloroflexales</taxon>
        <taxon>Roseiflexineae</taxon>
        <taxon>Roseiflexaceae</taxon>
        <taxon>Kouleothrix</taxon>
    </lineage>
</organism>
<comment type="cofactor">
    <cofactor evidence="1">
        <name>Mg(2+)</name>
        <dbReference type="ChEBI" id="CHEBI:18420"/>
    </cofactor>
</comment>
<dbReference type="GO" id="GO:0016787">
    <property type="term" value="F:hydrolase activity"/>
    <property type="evidence" value="ECO:0007669"/>
    <property type="project" value="UniProtKB-KW"/>
</dbReference>
<keyword evidence="6" id="KW-0460">Magnesium</keyword>
<dbReference type="InterPro" id="IPR002716">
    <property type="entry name" value="PIN_dom"/>
</dbReference>
<keyword evidence="5" id="KW-0378">Hydrolase</keyword>
<keyword evidence="10" id="KW-1185">Reference proteome</keyword>
<keyword evidence="4" id="KW-0479">Metal-binding</keyword>
<gene>
    <name evidence="9" type="ORF">SE17_24140</name>
</gene>
<evidence type="ECO:0000256" key="2">
    <source>
        <dbReference type="ARBA" id="ARBA00022649"/>
    </source>
</evidence>
<evidence type="ECO:0000313" key="9">
    <source>
        <dbReference type="EMBL" id="KPV50928.1"/>
    </source>
</evidence>
<dbReference type="Gene3D" id="3.40.50.1010">
    <property type="entry name" value="5'-nuclease"/>
    <property type="match status" value="1"/>
</dbReference>
<protein>
    <recommendedName>
        <fullName evidence="8">PIN domain-containing protein</fullName>
    </recommendedName>
</protein>
<dbReference type="GO" id="GO:0004518">
    <property type="term" value="F:nuclease activity"/>
    <property type="evidence" value="ECO:0007669"/>
    <property type="project" value="UniProtKB-KW"/>
</dbReference>
<comment type="caution">
    <text evidence="9">The sequence shown here is derived from an EMBL/GenBank/DDBJ whole genome shotgun (WGS) entry which is preliminary data.</text>
</comment>
<evidence type="ECO:0000256" key="7">
    <source>
        <dbReference type="ARBA" id="ARBA00038093"/>
    </source>
</evidence>
<dbReference type="Pfam" id="PF01850">
    <property type="entry name" value="PIN"/>
    <property type="match status" value="1"/>
</dbReference>
<evidence type="ECO:0000256" key="5">
    <source>
        <dbReference type="ARBA" id="ARBA00022801"/>
    </source>
</evidence>